<evidence type="ECO:0000256" key="4">
    <source>
        <dbReference type="ARBA" id="ARBA00023187"/>
    </source>
</evidence>
<keyword evidence="3" id="KW-0507">mRNA processing</keyword>
<proteinExistence type="inferred from homology"/>
<keyword evidence="4" id="KW-0508">mRNA splicing</keyword>
<dbReference type="GO" id="GO:0046540">
    <property type="term" value="C:U4/U6 x U5 tri-snRNP complex"/>
    <property type="evidence" value="ECO:0007669"/>
    <property type="project" value="InterPro"/>
</dbReference>
<keyword evidence="5" id="KW-0539">Nucleus</keyword>
<dbReference type="GO" id="GO:0005681">
    <property type="term" value="C:spliceosomal complex"/>
    <property type="evidence" value="ECO:0007669"/>
    <property type="project" value="TreeGrafter"/>
</dbReference>
<keyword evidence="6" id="KW-0542">Nucleomorph</keyword>
<accession>J7G9Z8</accession>
<dbReference type="EMBL" id="CP003680">
    <property type="protein sequence ID" value="AFP65310.1"/>
    <property type="molecule type" value="Genomic_DNA"/>
</dbReference>
<comment type="similarity">
    <text evidence="2">Belongs to the DIM1 family.</text>
</comment>
<reference evidence="6 7" key="1">
    <citation type="journal article" date="2012" name="Genome Biol. Evol.">
        <title>Nucleomorph genome sequence of the cryptophyte alga Chroomonas mesostigmatica CCMP1168 reveals lineage-specific gene loss and genome complexity.</title>
        <authorList>
            <person name="Moore C.E."/>
            <person name="Curtis B."/>
            <person name="Mills T."/>
            <person name="Tanifuji G."/>
            <person name="Archibald J.M."/>
        </authorList>
    </citation>
    <scope>NUCLEOTIDE SEQUENCE [LARGE SCALE GENOMIC DNA]</scope>
    <source>
        <strain evidence="6 7">CCMP1168</strain>
    </source>
</reference>
<evidence type="ECO:0000256" key="2">
    <source>
        <dbReference type="ARBA" id="ARBA00008241"/>
    </source>
</evidence>
<geneLocation type="nucleomorph" evidence="6"/>
<dbReference type="Pfam" id="PF02966">
    <property type="entry name" value="DIM1"/>
    <property type="match status" value="1"/>
</dbReference>
<evidence type="ECO:0000313" key="6">
    <source>
        <dbReference type="EMBL" id="AFP65310.1"/>
    </source>
</evidence>
<evidence type="ECO:0000256" key="3">
    <source>
        <dbReference type="ARBA" id="ARBA00022664"/>
    </source>
</evidence>
<dbReference type="GO" id="GO:0000398">
    <property type="term" value="P:mRNA splicing, via spliceosome"/>
    <property type="evidence" value="ECO:0007669"/>
    <property type="project" value="InterPro"/>
</dbReference>
<dbReference type="AlphaFoldDB" id="J7G9Z8"/>
<evidence type="ECO:0000256" key="5">
    <source>
        <dbReference type="ARBA" id="ARBA00023242"/>
    </source>
</evidence>
<comment type="subcellular location">
    <subcellularLocation>
        <location evidence="1">Nucleus</location>
    </subcellularLocation>
</comment>
<sequence>MYDFAKNSKIVSAYVIDQILLDEKNKVIVLEFKKKIQSNVNFSKEYRYFLGKKFQKNFIFFSTEIETVFDFVQMYELVLFPTNIFFYRNKKILVDTGSGNNNKIENPCYLYRDFFSLLTKIFFGIQKGKTFVSSG</sequence>
<dbReference type="PANTHER" id="PTHR12052">
    <property type="entry name" value="THIOREDOXIN-LIKE PROTEN 4A, 4B"/>
    <property type="match status" value="1"/>
</dbReference>
<gene>
    <name evidence="6" type="primary">dib1</name>
    <name evidence="6" type="ORF">CMESO_113</name>
</gene>
<organism evidence="6 7">
    <name type="scientific">Chroomonas mesostigmatica CCMP1168</name>
    <dbReference type="NCBI Taxonomy" id="1195612"/>
    <lineage>
        <taxon>Eukaryota</taxon>
        <taxon>Cryptophyceae</taxon>
        <taxon>Pyrenomonadales</taxon>
        <taxon>Chroomonadaceae</taxon>
        <taxon>Chroomonas</taxon>
    </lineage>
</organism>
<dbReference type="GO" id="GO:0005682">
    <property type="term" value="C:U5 snRNP"/>
    <property type="evidence" value="ECO:0007669"/>
    <property type="project" value="TreeGrafter"/>
</dbReference>
<name>J7G9Z8_9CRYP</name>
<dbReference type="InterPro" id="IPR036249">
    <property type="entry name" value="Thioredoxin-like_sf"/>
</dbReference>
<protein>
    <submittedName>
        <fullName evidence="6">DIM1 family protein</fullName>
    </submittedName>
</protein>
<dbReference type="SUPFAM" id="SSF52833">
    <property type="entry name" value="Thioredoxin-like"/>
    <property type="match status" value="1"/>
</dbReference>
<dbReference type="SMART" id="SM01410">
    <property type="entry name" value="DIM1"/>
    <property type="match status" value="1"/>
</dbReference>
<dbReference type="InterPro" id="IPR004123">
    <property type="entry name" value="Dim1"/>
</dbReference>
<evidence type="ECO:0000313" key="7">
    <source>
        <dbReference type="Proteomes" id="UP000243348"/>
    </source>
</evidence>
<dbReference type="Proteomes" id="UP000243348">
    <property type="component" value="Nucleomorph 1"/>
</dbReference>
<dbReference type="PANTHER" id="PTHR12052:SF5">
    <property type="entry name" value="THIOREDOXIN-LIKE PROTEIN 4A"/>
    <property type="match status" value="1"/>
</dbReference>
<evidence type="ECO:0000256" key="1">
    <source>
        <dbReference type="ARBA" id="ARBA00004123"/>
    </source>
</evidence>
<dbReference type="Gene3D" id="3.40.30.10">
    <property type="entry name" value="Glutaredoxin"/>
    <property type="match status" value="1"/>
</dbReference>